<feature type="site" description="Transition state stabilizer" evidence="8">
    <location>
        <position position="208"/>
    </location>
</feature>
<comment type="function">
    <text evidence="9">Involved in lipopolysaccharide (LPS) biosynthesis. Catalyzes the transfer of 3-deoxy-D-manno-octulosonate (Kdo) residue(s) from CMP-Kdo to lipid IV(A), the tetraacyldisaccharide-1,4'-bisphosphate precursor of lipid A.</text>
</comment>
<dbReference type="AlphaFoldDB" id="A0AB39UW53"/>
<evidence type="ECO:0000256" key="6">
    <source>
        <dbReference type="ARBA" id="ARBA00049183"/>
    </source>
</evidence>
<evidence type="ECO:0000256" key="1">
    <source>
        <dbReference type="ARBA" id="ARBA00004713"/>
    </source>
</evidence>
<dbReference type="NCBIfam" id="NF004388">
    <property type="entry name" value="PRK05749.1-4"/>
    <property type="match status" value="1"/>
</dbReference>
<gene>
    <name evidence="11" type="primary">waaA</name>
    <name evidence="11" type="ORF">AAIA72_14890</name>
</gene>
<dbReference type="EMBL" id="CP154858">
    <property type="protein sequence ID" value="XDT72065.1"/>
    <property type="molecule type" value="Genomic_DNA"/>
</dbReference>
<dbReference type="Gene3D" id="3.40.50.11720">
    <property type="entry name" value="3-Deoxy-D-manno-octulosonic-acid transferase, N-terminal domain"/>
    <property type="match status" value="1"/>
</dbReference>
<dbReference type="EC" id="2.4.99.12" evidence="2 9"/>
<dbReference type="InterPro" id="IPR039901">
    <property type="entry name" value="Kdotransferase"/>
</dbReference>
<keyword evidence="11" id="KW-0328">Glycosyltransferase</keyword>
<evidence type="ECO:0000256" key="8">
    <source>
        <dbReference type="PIRSR" id="PIRSR639901-2"/>
    </source>
</evidence>
<evidence type="ECO:0000256" key="4">
    <source>
        <dbReference type="ARBA" id="ARBA00022679"/>
    </source>
</evidence>
<feature type="site" description="Transition state stabilizer" evidence="8">
    <location>
        <position position="130"/>
    </location>
</feature>
<feature type="active site" description="Proton acceptor" evidence="7">
    <location>
        <position position="60"/>
    </location>
</feature>
<evidence type="ECO:0000259" key="10">
    <source>
        <dbReference type="Pfam" id="PF04413"/>
    </source>
</evidence>
<dbReference type="FunFam" id="3.40.50.11720:FF:000001">
    <property type="entry name" value="3-deoxy-D-manno-octulosonic acid transferase"/>
    <property type="match status" value="1"/>
</dbReference>
<dbReference type="Gene3D" id="3.40.50.2000">
    <property type="entry name" value="Glycogen Phosphorylase B"/>
    <property type="match status" value="1"/>
</dbReference>
<dbReference type="GO" id="GO:0005886">
    <property type="term" value="C:plasma membrane"/>
    <property type="evidence" value="ECO:0007669"/>
    <property type="project" value="UniProtKB-SubCell"/>
</dbReference>
<sequence>MRVIYTLLFYFILPFALLRMLWRSRKAPAYRQRWGERLSLTPRRAPATGVIWFHCVSVGESLAAVPLIRAARARWPDVPVLVTTTTPTGSERVRATFGDTVYHVYLPFDLPGMMARFLRRWQPRVLVVMETELWPNLVAACARRRLPVMLANARLSERSARGYARISGLTRPMLRRLSLIAAQFEPDARRFISLGASPDRVQVTGSLKFDLHIDPEKAALGRALRQQWQRPVWIAASTHDGEDRPVLAAHRRLLAQHPDLLLVLVPRHPERFDGVAALVQSEGLACARRSHDEAVTASVQVYLGDTMGELLGLFGAADVAFVGEAWCPPAGITRLSRSPWACRSSWGRMYSTFR</sequence>
<dbReference type="GO" id="GO:0009245">
    <property type="term" value="P:lipid A biosynthetic process"/>
    <property type="evidence" value="ECO:0007669"/>
    <property type="project" value="TreeGrafter"/>
</dbReference>
<evidence type="ECO:0000256" key="3">
    <source>
        <dbReference type="ARBA" id="ARBA00019077"/>
    </source>
</evidence>
<accession>A0AB39UW53</accession>
<keyword evidence="9" id="KW-1003">Cell membrane</keyword>
<evidence type="ECO:0000313" key="11">
    <source>
        <dbReference type="EMBL" id="XDT72065.1"/>
    </source>
</evidence>
<proteinExistence type="inferred from homology"/>
<dbReference type="KEGG" id="tcd:AAIA72_14890"/>
<dbReference type="InterPro" id="IPR007507">
    <property type="entry name" value="Glycos_transf_N"/>
</dbReference>
<dbReference type="GO" id="GO:0043842">
    <property type="term" value="F:Kdo transferase activity"/>
    <property type="evidence" value="ECO:0007669"/>
    <property type="project" value="UniProtKB-EC"/>
</dbReference>
<evidence type="ECO:0000256" key="2">
    <source>
        <dbReference type="ARBA" id="ARBA00012621"/>
    </source>
</evidence>
<comment type="catalytic activity">
    <reaction evidence="6 9">
        <text>lipid IVA (E. coli) + CMP-3-deoxy-beta-D-manno-octulosonate = alpha-Kdo-(2-&gt;6)-lipid IVA (E. coli) + CMP + H(+)</text>
        <dbReference type="Rhea" id="RHEA:28066"/>
        <dbReference type="ChEBI" id="CHEBI:15378"/>
        <dbReference type="ChEBI" id="CHEBI:58603"/>
        <dbReference type="ChEBI" id="CHEBI:60364"/>
        <dbReference type="ChEBI" id="CHEBI:60377"/>
        <dbReference type="ChEBI" id="CHEBI:85987"/>
        <dbReference type="EC" id="2.4.99.12"/>
    </reaction>
</comment>
<protein>
    <recommendedName>
        <fullName evidence="3 9">3-deoxy-D-manno-octulosonic acid transferase</fullName>
        <shortName evidence="9">Kdo transferase</shortName>
        <ecNumber evidence="2 9">2.4.99.12</ecNumber>
    </recommendedName>
    <alternativeName>
        <fullName evidence="5 9">Lipid IV(A) 3-deoxy-D-manno-octulosonic acid transferase</fullName>
    </alternativeName>
</protein>
<dbReference type="RefSeq" id="WP_369601085.1">
    <property type="nucleotide sequence ID" value="NZ_CP154858.1"/>
</dbReference>
<feature type="domain" description="3-deoxy-D-manno-octulosonic-acid transferase N-terminal" evidence="10">
    <location>
        <begin position="32"/>
        <end position="210"/>
    </location>
</feature>
<comment type="pathway">
    <text evidence="1 9">Bacterial outer membrane biogenesis; LPS core biosynthesis.</text>
</comment>
<dbReference type="InterPro" id="IPR038107">
    <property type="entry name" value="Glycos_transf_N_sf"/>
</dbReference>
<keyword evidence="9" id="KW-0448">Lipopolysaccharide biosynthesis</keyword>
<evidence type="ECO:0000256" key="7">
    <source>
        <dbReference type="PIRSR" id="PIRSR639901-1"/>
    </source>
</evidence>
<organism evidence="11">
    <name type="scientific">Thermohahella caldifontis</name>
    <dbReference type="NCBI Taxonomy" id="3142973"/>
    <lineage>
        <taxon>Bacteria</taxon>
        <taxon>Pseudomonadati</taxon>
        <taxon>Pseudomonadota</taxon>
        <taxon>Gammaproteobacteria</taxon>
        <taxon>Oceanospirillales</taxon>
        <taxon>Hahellaceae</taxon>
        <taxon>Thermohahella</taxon>
    </lineage>
</organism>
<comment type="similarity">
    <text evidence="9">Belongs to the glycosyltransferase group 1 family.</text>
</comment>
<dbReference type="PANTHER" id="PTHR42755">
    <property type="entry name" value="3-DEOXY-MANNO-OCTULOSONATE CYTIDYLYLTRANSFERASE"/>
    <property type="match status" value="1"/>
</dbReference>
<name>A0AB39UW53_9GAMM</name>
<reference evidence="11" key="1">
    <citation type="submission" date="2024-05" db="EMBL/GenBank/DDBJ databases">
        <title>Genome sequencing of novel strain.</title>
        <authorList>
            <person name="Ganbat D."/>
            <person name="Ganbat S."/>
            <person name="Lee S.-J."/>
        </authorList>
    </citation>
    <scope>NUCLEOTIDE SEQUENCE</scope>
    <source>
        <strain evidence="11">SMD15-11</strain>
    </source>
</reference>
<dbReference type="PANTHER" id="PTHR42755:SF1">
    <property type="entry name" value="3-DEOXY-D-MANNO-OCTULOSONIC ACID TRANSFERASE, MITOCHONDRIAL-RELATED"/>
    <property type="match status" value="1"/>
</dbReference>
<keyword evidence="4 9" id="KW-0808">Transferase</keyword>
<dbReference type="GO" id="GO:0009244">
    <property type="term" value="P:lipopolysaccharide core region biosynthetic process"/>
    <property type="evidence" value="ECO:0007669"/>
    <property type="project" value="UniProtKB-UniRule"/>
</dbReference>
<dbReference type="SUPFAM" id="SSF53756">
    <property type="entry name" value="UDP-Glycosyltransferase/glycogen phosphorylase"/>
    <property type="match status" value="1"/>
</dbReference>
<keyword evidence="9" id="KW-0472">Membrane</keyword>
<dbReference type="Pfam" id="PF04413">
    <property type="entry name" value="Glycos_transf_N"/>
    <property type="match status" value="1"/>
</dbReference>
<evidence type="ECO:0000256" key="5">
    <source>
        <dbReference type="ARBA" id="ARBA00031445"/>
    </source>
</evidence>
<comment type="subcellular location">
    <subcellularLocation>
        <location evidence="9">Cell membrane</location>
    </subcellularLocation>
</comment>
<evidence type="ECO:0000256" key="9">
    <source>
        <dbReference type="RuleBase" id="RU365103"/>
    </source>
</evidence>